<dbReference type="Proteomes" id="UP000054742">
    <property type="component" value="Unassembled WGS sequence"/>
</dbReference>
<protein>
    <recommendedName>
        <fullName evidence="3">DUF551 domain-containing protein</fullName>
    </recommendedName>
</protein>
<sequence length="60" mass="7093">MNRQKKCLPSQSGRYLGYIGKIDMYRFDHIKKEYYNESTPTGFPCVVNYWMNLPNAPQAE</sequence>
<dbReference type="PATRIC" id="fig|29422.6.peg.545"/>
<proteinExistence type="predicted"/>
<keyword evidence="2" id="KW-1185">Reference proteome</keyword>
<evidence type="ECO:0000313" key="1">
    <source>
        <dbReference type="EMBL" id="KTC86578.1"/>
    </source>
</evidence>
<reference evidence="1 2" key="1">
    <citation type="submission" date="2015-11" db="EMBL/GenBank/DDBJ databases">
        <title>Genomic analysis of 38 Legionella species identifies large and diverse effector repertoires.</title>
        <authorList>
            <person name="Burstein D."/>
            <person name="Amaro F."/>
            <person name="Zusman T."/>
            <person name="Lifshitz Z."/>
            <person name="Cohen O."/>
            <person name="Gilbert J.A."/>
            <person name="Pupko T."/>
            <person name="Shuman H.A."/>
            <person name="Segal G."/>
        </authorList>
    </citation>
    <scope>NUCLEOTIDE SEQUENCE [LARGE SCALE GENOMIC DNA]</scope>
    <source>
        <strain evidence="1 2">ATCC 43878</strain>
    </source>
</reference>
<evidence type="ECO:0000313" key="2">
    <source>
        <dbReference type="Proteomes" id="UP000054742"/>
    </source>
</evidence>
<dbReference type="AlphaFoldDB" id="A0A0W0ST45"/>
<organism evidence="1 2">
    <name type="scientific">Legionella brunensis</name>
    <dbReference type="NCBI Taxonomy" id="29422"/>
    <lineage>
        <taxon>Bacteria</taxon>
        <taxon>Pseudomonadati</taxon>
        <taxon>Pseudomonadota</taxon>
        <taxon>Gammaproteobacteria</taxon>
        <taxon>Legionellales</taxon>
        <taxon>Legionellaceae</taxon>
        <taxon>Legionella</taxon>
    </lineage>
</organism>
<dbReference type="STRING" id="29422.Lbru_0519"/>
<accession>A0A0W0ST45</accession>
<comment type="caution">
    <text evidence="1">The sequence shown here is derived from an EMBL/GenBank/DDBJ whole genome shotgun (WGS) entry which is preliminary data.</text>
</comment>
<name>A0A0W0ST45_9GAMM</name>
<dbReference type="EMBL" id="LNXV01000004">
    <property type="protein sequence ID" value="KTC86578.1"/>
    <property type="molecule type" value="Genomic_DNA"/>
</dbReference>
<evidence type="ECO:0008006" key="3">
    <source>
        <dbReference type="Google" id="ProtNLM"/>
    </source>
</evidence>
<gene>
    <name evidence="1" type="ORF">Lbru_0519</name>
</gene>